<dbReference type="Proteomes" id="UP000235672">
    <property type="component" value="Unassembled WGS sequence"/>
</dbReference>
<dbReference type="EMBL" id="KZ613508">
    <property type="protein sequence ID" value="PMD16166.1"/>
    <property type="molecule type" value="Genomic_DNA"/>
</dbReference>
<feature type="compositionally biased region" description="Low complexity" evidence="1">
    <location>
        <begin position="543"/>
        <end position="562"/>
    </location>
</feature>
<evidence type="ECO:0000313" key="2">
    <source>
        <dbReference type="EMBL" id="PMD16166.1"/>
    </source>
</evidence>
<evidence type="ECO:0000313" key="3">
    <source>
        <dbReference type="Proteomes" id="UP000235672"/>
    </source>
</evidence>
<feature type="region of interest" description="Disordered" evidence="1">
    <location>
        <begin position="790"/>
        <end position="834"/>
    </location>
</feature>
<protein>
    <submittedName>
        <fullName evidence="2">Uncharacterized protein</fullName>
    </submittedName>
</protein>
<gene>
    <name evidence="2" type="ORF">NA56DRAFT_649756</name>
</gene>
<feature type="compositionally biased region" description="Basic and acidic residues" evidence="1">
    <location>
        <begin position="148"/>
        <end position="164"/>
    </location>
</feature>
<feature type="region of interest" description="Disordered" evidence="1">
    <location>
        <begin position="140"/>
        <end position="164"/>
    </location>
</feature>
<keyword evidence="3" id="KW-1185">Reference proteome</keyword>
<dbReference type="OrthoDB" id="5371510at2759"/>
<feature type="region of interest" description="Disordered" evidence="1">
    <location>
        <begin position="538"/>
        <end position="565"/>
    </location>
</feature>
<sequence>MDIAQRDKHAIDYSKNSALLAGDTLVVIKYPNGERAYDAYGFPLSEFHRVHSEKLLATGSKVFKEKLGNKWLNHRAAKKAGAFPTIPDGIKYFIDLTPPEEGDDALELTANLCCSPGIRHWFTAQSRLGVARNLVAGRDETTMPPDQQRNDLRIPGDNADRVQARPDGTIEDDLAEATEKLNVKYLVEEVLDYCPIRHRACIERLLQVIEGKDPRLDSAPKVWTLAVLSKYFDCESTVADYVITWVLVEPNCRFMEILPEATLKLGLAIRSHTLTRAGFSILVSEEALRVGTGKFFEDIKFQHKPKYNASYSKGVTRFGRAIEDVDEDVFNLVQHAGRSMSSRIEKKLGELIHRDMDWLKTIPEFAKLLAFQDSIQEFAKAPQPPLELASYQEMVESLIGLLCDFVRGRIVFCLLDDLSYQQAKDGTDHRIAERWQSLHGERGTPSFVYDHVYNSLSDYERMMTRDFWAMLRSVEWDLGEIYSNRLCDNLPIHHSSHKSNLNVAKAHGISFVNTNFLETRTGEVNAVYRILNGTYGDREKNGSAPSTIPSAAPTPSTPDTTANPFQFGHDHEIDNKTLDGWYQAEEELQARSGVGSCWDWFPETAGQGFDEISRFSLPTFFMQVQKHLRPICTAMLTKGENNFSVLCDTLLCLTDDEYKYLPLWADGLDDGSGGVFQEEIPLAEKGPIGPGPSFHTGSTANSMASDFEFDDCSSAFASHTMEGVETSLGVEDGFSSHLDRRMVYSEEDFPMQHNALPVRAQGEGAGTLEHGSIPAVDDCSLLSAATSASATAHRGSPATITSQIDHDDFFNVQDDDEGDFDMEDSDSEGTITEE</sequence>
<proteinExistence type="predicted"/>
<organism evidence="2 3">
    <name type="scientific">Hyaloscypha hepaticicola</name>
    <dbReference type="NCBI Taxonomy" id="2082293"/>
    <lineage>
        <taxon>Eukaryota</taxon>
        <taxon>Fungi</taxon>
        <taxon>Dikarya</taxon>
        <taxon>Ascomycota</taxon>
        <taxon>Pezizomycotina</taxon>
        <taxon>Leotiomycetes</taxon>
        <taxon>Helotiales</taxon>
        <taxon>Hyaloscyphaceae</taxon>
        <taxon>Hyaloscypha</taxon>
    </lineage>
</organism>
<name>A0A2J6PQH5_9HELO</name>
<feature type="compositionally biased region" description="Acidic residues" evidence="1">
    <location>
        <begin position="813"/>
        <end position="834"/>
    </location>
</feature>
<dbReference type="AlphaFoldDB" id="A0A2J6PQH5"/>
<reference evidence="2 3" key="1">
    <citation type="submission" date="2016-05" db="EMBL/GenBank/DDBJ databases">
        <title>A degradative enzymes factory behind the ericoid mycorrhizal symbiosis.</title>
        <authorList>
            <consortium name="DOE Joint Genome Institute"/>
            <person name="Martino E."/>
            <person name="Morin E."/>
            <person name="Grelet G."/>
            <person name="Kuo A."/>
            <person name="Kohler A."/>
            <person name="Daghino S."/>
            <person name="Barry K."/>
            <person name="Choi C."/>
            <person name="Cichocki N."/>
            <person name="Clum A."/>
            <person name="Copeland A."/>
            <person name="Hainaut M."/>
            <person name="Haridas S."/>
            <person name="Labutti K."/>
            <person name="Lindquist E."/>
            <person name="Lipzen A."/>
            <person name="Khouja H.-R."/>
            <person name="Murat C."/>
            <person name="Ohm R."/>
            <person name="Olson A."/>
            <person name="Spatafora J."/>
            <person name="Veneault-Fourrey C."/>
            <person name="Henrissat B."/>
            <person name="Grigoriev I."/>
            <person name="Martin F."/>
            <person name="Perotto S."/>
        </authorList>
    </citation>
    <scope>NUCLEOTIDE SEQUENCE [LARGE SCALE GENOMIC DNA]</scope>
    <source>
        <strain evidence="2 3">UAMH 7357</strain>
    </source>
</reference>
<evidence type="ECO:0000256" key="1">
    <source>
        <dbReference type="SAM" id="MobiDB-lite"/>
    </source>
</evidence>
<accession>A0A2J6PQH5</accession>